<dbReference type="Proteomes" id="UP001159363">
    <property type="component" value="Chromosome 11"/>
</dbReference>
<evidence type="ECO:0000313" key="2">
    <source>
        <dbReference type="EMBL" id="KAJ8871807.1"/>
    </source>
</evidence>
<keyword evidence="3" id="KW-1185">Reference proteome</keyword>
<proteinExistence type="predicted"/>
<sequence>MDWLQPGDTSRIQRHLPPSHVVVYRPRRRLPDTGQRRMIGCKAHCCVRSLLSITEVLCNNAGTQWIEQSPPATVNRARLPPGSLSGFRTRESGRTIPLVGWFSRGTPVFPALAFRLRSIPFSASQDSAAQCRLNLSTLISFKGRCLTLLPKNLSTQWVENPIEGGAIPQWVENPIGPPNDTTTGDIVTAASEEKGMYPQGEACSKTNMAILSCGWKDFCPVHGECCTTSPTPPLAQTASSDSKSLTERHPNVSCRDRVPWSKQTRVDLLQDDLYSSYSSTDSLMERSSTTKCRNHITPHPRATRRADNIVPLYTHLPQHTTPQYNAGAPRVRMYQSCAPPQKRKKIKCHGGLAGSLLASLQGDPGSIPGRVIPNFRMWESCQIMLLVGGSLMSSPESWLRRQMTVDVLRRSAHSISWHPHVGNQRQIQCQPRLNIGRALTNKLQGLPPRWRGTRLASEMPKTHETAVRGRPYHSAARGRVDSV</sequence>
<feature type="region of interest" description="Disordered" evidence="1">
    <location>
        <begin position="230"/>
        <end position="253"/>
    </location>
</feature>
<protein>
    <submittedName>
        <fullName evidence="2">Uncharacterized protein</fullName>
    </submittedName>
</protein>
<feature type="compositionally biased region" description="Polar residues" evidence="1">
    <location>
        <begin position="230"/>
        <end position="243"/>
    </location>
</feature>
<feature type="region of interest" description="Disordered" evidence="1">
    <location>
        <begin position="456"/>
        <end position="483"/>
    </location>
</feature>
<evidence type="ECO:0000256" key="1">
    <source>
        <dbReference type="SAM" id="MobiDB-lite"/>
    </source>
</evidence>
<gene>
    <name evidence="2" type="ORF">PR048_028147</name>
</gene>
<accession>A0ABQ9GIF4</accession>
<name>A0ABQ9GIF4_9NEOP</name>
<organism evidence="2 3">
    <name type="scientific">Dryococelus australis</name>
    <dbReference type="NCBI Taxonomy" id="614101"/>
    <lineage>
        <taxon>Eukaryota</taxon>
        <taxon>Metazoa</taxon>
        <taxon>Ecdysozoa</taxon>
        <taxon>Arthropoda</taxon>
        <taxon>Hexapoda</taxon>
        <taxon>Insecta</taxon>
        <taxon>Pterygota</taxon>
        <taxon>Neoptera</taxon>
        <taxon>Polyneoptera</taxon>
        <taxon>Phasmatodea</taxon>
        <taxon>Verophasmatodea</taxon>
        <taxon>Anareolatae</taxon>
        <taxon>Phasmatidae</taxon>
        <taxon>Eurycanthinae</taxon>
        <taxon>Dryococelus</taxon>
    </lineage>
</organism>
<dbReference type="EMBL" id="JARBHB010000012">
    <property type="protein sequence ID" value="KAJ8871807.1"/>
    <property type="molecule type" value="Genomic_DNA"/>
</dbReference>
<reference evidence="2 3" key="1">
    <citation type="submission" date="2023-02" db="EMBL/GenBank/DDBJ databases">
        <title>LHISI_Scaffold_Assembly.</title>
        <authorList>
            <person name="Stuart O.P."/>
            <person name="Cleave R."/>
            <person name="Magrath M.J.L."/>
            <person name="Mikheyev A.S."/>
        </authorList>
    </citation>
    <scope>NUCLEOTIDE SEQUENCE [LARGE SCALE GENOMIC DNA]</scope>
    <source>
        <strain evidence="2">Daus_M_001</strain>
        <tissue evidence="2">Leg muscle</tissue>
    </source>
</reference>
<comment type="caution">
    <text evidence="2">The sequence shown here is derived from an EMBL/GenBank/DDBJ whole genome shotgun (WGS) entry which is preliminary data.</text>
</comment>
<evidence type="ECO:0000313" key="3">
    <source>
        <dbReference type="Proteomes" id="UP001159363"/>
    </source>
</evidence>
<feature type="compositionally biased region" description="Basic and acidic residues" evidence="1">
    <location>
        <begin position="244"/>
        <end position="253"/>
    </location>
</feature>